<evidence type="ECO:0000256" key="1">
    <source>
        <dbReference type="ARBA" id="ARBA00023157"/>
    </source>
</evidence>
<dbReference type="OrthoDB" id="6380398at2759"/>
<dbReference type="EMBL" id="CAJPEV010002145">
    <property type="protein sequence ID" value="CAG0895836.1"/>
    <property type="molecule type" value="Genomic_DNA"/>
</dbReference>
<organism evidence="4">
    <name type="scientific">Darwinula stevensoni</name>
    <dbReference type="NCBI Taxonomy" id="69355"/>
    <lineage>
        <taxon>Eukaryota</taxon>
        <taxon>Metazoa</taxon>
        <taxon>Ecdysozoa</taxon>
        <taxon>Arthropoda</taxon>
        <taxon>Crustacea</taxon>
        <taxon>Oligostraca</taxon>
        <taxon>Ostracoda</taxon>
        <taxon>Podocopa</taxon>
        <taxon>Podocopida</taxon>
        <taxon>Darwinulocopina</taxon>
        <taxon>Darwinuloidea</taxon>
        <taxon>Darwinulidae</taxon>
        <taxon>Darwinula</taxon>
    </lineage>
</organism>
<dbReference type="GO" id="GO:0004252">
    <property type="term" value="F:serine-type endopeptidase activity"/>
    <property type="evidence" value="ECO:0007669"/>
    <property type="project" value="InterPro"/>
</dbReference>
<dbReference type="GO" id="GO:0006508">
    <property type="term" value="P:proteolysis"/>
    <property type="evidence" value="ECO:0007669"/>
    <property type="project" value="InterPro"/>
</dbReference>
<evidence type="ECO:0000313" key="4">
    <source>
        <dbReference type="EMBL" id="CAD7249106.1"/>
    </source>
</evidence>
<dbReference type="InterPro" id="IPR009003">
    <property type="entry name" value="Peptidase_S1_PA"/>
</dbReference>
<proteinExistence type="inferred from homology"/>
<dbReference type="Pfam" id="PF00089">
    <property type="entry name" value="Trypsin"/>
    <property type="match status" value="1"/>
</dbReference>
<sequence>VSEIFMPDFSLLNFDSDVALLKMEVPALLTSQVQLVCLPARFDDSKLENGTRGWVAGWGLNGSNKRDATLTQVELPVISNKDCSREMIIVSRDHPMTLN</sequence>
<feature type="non-terminal residue" evidence="4">
    <location>
        <position position="1"/>
    </location>
</feature>
<dbReference type="InterPro" id="IPR001254">
    <property type="entry name" value="Trypsin_dom"/>
</dbReference>
<gene>
    <name evidence="4" type="ORF">DSTB1V02_LOCUS8907</name>
</gene>
<comment type="similarity">
    <text evidence="2">Belongs to the peptidase S1 family. CLIP subfamily.</text>
</comment>
<dbReference type="SUPFAM" id="SSF50494">
    <property type="entry name" value="Trypsin-like serine proteases"/>
    <property type="match status" value="1"/>
</dbReference>
<keyword evidence="5" id="KW-1185">Reference proteome</keyword>
<protein>
    <recommendedName>
        <fullName evidence="3">Peptidase S1 domain-containing protein</fullName>
    </recommendedName>
</protein>
<reference evidence="4" key="1">
    <citation type="submission" date="2020-11" db="EMBL/GenBank/DDBJ databases">
        <authorList>
            <person name="Tran Van P."/>
        </authorList>
    </citation>
    <scope>NUCLEOTIDE SEQUENCE</scope>
</reference>
<dbReference type="AlphaFoldDB" id="A0A7R8XFT6"/>
<name>A0A7R8XFT6_9CRUS</name>
<dbReference type="Proteomes" id="UP000677054">
    <property type="component" value="Unassembled WGS sequence"/>
</dbReference>
<accession>A0A7R8XFT6</accession>
<evidence type="ECO:0000313" key="5">
    <source>
        <dbReference type="Proteomes" id="UP000677054"/>
    </source>
</evidence>
<dbReference type="EMBL" id="LR901662">
    <property type="protein sequence ID" value="CAD7249106.1"/>
    <property type="molecule type" value="Genomic_DNA"/>
</dbReference>
<feature type="domain" description="Peptidase S1" evidence="3">
    <location>
        <begin position="4"/>
        <end position="86"/>
    </location>
</feature>
<keyword evidence="1" id="KW-1015">Disulfide bond</keyword>
<dbReference type="InterPro" id="IPR043504">
    <property type="entry name" value="Peptidase_S1_PA_chymotrypsin"/>
</dbReference>
<evidence type="ECO:0000259" key="3">
    <source>
        <dbReference type="Pfam" id="PF00089"/>
    </source>
</evidence>
<dbReference type="InterPro" id="IPR051487">
    <property type="entry name" value="Ser/Thr_Proteases_Immune/Dev"/>
</dbReference>
<dbReference type="PANTHER" id="PTHR24256">
    <property type="entry name" value="TRYPTASE-RELATED"/>
    <property type="match status" value="1"/>
</dbReference>
<evidence type="ECO:0000256" key="2">
    <source>
        <dbReference type="ARBA" id="ARBA00024195"/>
    </source>
</evidence>
<dbReference type="Gene3D" id="2.40.10.10">
    <property type="entry name" value="Trypsin-like serine proteases"/>
    <property type="match status" value="2"/>
</dbReference>